<keyword evidence="8" id="KW-1185">Reference proteome</keyword>
<sequence>MRLEVMEDEVLGAGRSSTVFLGHWYTDEPATPGAADEGDAPWIPVACKVLHKDWCQLPHSLARPLFQQFLLALHFCHKLGLSNRDCKITDLLVRVSPDNGAARLQLTDFSFAKDSERDADSNPMAQHGSMLFAAPEVIVAPPLERYCGQKADVWSAGVVLCTLLFGCHPHLPAADLDRPQCAQLLAIIDNGAQGRIMVPPQEAAAQPDAFSLMALMLTPDPAARPDAAAVLLHPWLRSGLASDLADLNERLLADTNLRAEAAAKGEAMRARVAGMLERLLGPSSEEEGAASEGAASG</sequence>
<dbReference type="AlphaFoldDB" id="A0A2J8AGM8"/>
<evidence type="ECO:0000256" key="2">
    <source>
        <dbReference type="ARBA" id="ARBA00022679"/>
    </source>
</evidence>
<dbReference type="Gene3D" id="1.10.510.10">
    <property type="entry name" value="Transferase(Phosphotransferase) domain 1"/>
    <property type="match status" value="1"/>
</dbReference>
<dbReference type="Pfam" id="PF00069">
    <property type="entry name" value="Pkinase"/>
    <property type="match status" value="1"/>
</dbReference>
<keyword evidence="4 7" id="KW-0418">Kinase</keyword>
<dbReference type="GO" id="GO:0005737">
    <property type="term" value="C:cytoplasm"/>
    <property type="evidence" value="ECO:0007669"/>
    <property type="project" value="TreeGrafter"/>
</dbReference>
<dbReference type="SUPFAM" id="SSF56112">
    <property type="entry name" value="Protein kinase-like (PK-like)"/>
    <property type="match status" value="1"/>
</dbReference>
<dbReference type="SMART" id="SM00220">
    <property type="entry name" value="S_TKc"/>
    <property type="match status" value="1"/>
</dbReference>
<dbReference type="GO" id="GO:0035556">
    <property type="term" value="P:intracellular signal transduction"/>
    <property type="evidence" value="ECO:0007669"/>
    <property type="project" value="TreeGrafter"/>
</dbReference>
<evidence type="ECO:0000256" key="4">
    <source>
        <dbReference type="ARBA" id="ARBA00022777"/>
    </source>
</evidence>
<evidence type="ECO:0000256" key="3">
    <source>
        <dbReference type="ARBA" id="ARBA00022741"/>
    </source>
</evidence>
<dbReference type="InterPro" id="IPR011009">
    <property type="entry name" value="Kinase-like_dom_sf"/>
</dbReference>
<evidence type="ECO:0000256" key="1">
    <source>
        <dbReference type="ARBA" id="ARBA00022527"/>
    </source>
</evidence>
<dbReference type="Proteomes" id="UP000236333">
    <property type="component" value="Unassembled WGS sequence"/>
</dbReference>
<evidence type="ECO:0000313" key="8">
    <source>
        <dbReference type="Proteomes" id="UP000236333"/>
    </source>
</evidence>
<keyword evidence="5" id="KW-0067">ATP-binding</keyword>
<name>A0A2J8AGM8_9CHLO</name>
<keyword evidence="3" id="KW-0547">Nucleotide-binding</keyword>
<evidence type="ECO:0000256" key="5">
    <source>
        <dbReference type="ARBA" id="ARBA00022840"/>
    </source>
</evidence>
<dbReference type="PANTHER" id="PTHR24346">
    <property type="entry name" value="MAP/MICROTUBULE AFFINITY-REGULATING KINASE"/>
    <property type="match status" value="1"/>
</dbReference>
<feature type="domain" description="Protein kinase" evidence="6">
    <location>
        <begin position="1"/>
        <end position="236"/>
    </location>
</feature>
<dbReference type="GO" id="GO:0004674">
    <property type="term" value="F:protein serine/threonine kinase activity"/>
    <property type="evidence" value="ECO:0007669"/>
    <property type="project" value="UniProtKB-KW"/>
</dbReference>
<gene>
    <name evidence="7" type="ORF">TSOC_001515</name>
</gene>
<evidence type="ECO:0000259" key="6">
    <source>
        <dbReference type="PROSITE" id="PS50011"/>
    </source>
</evidence>
<organism evidence="7 8">
    <name type="scientific">Tetrabaena socialis</name>
    <dbReference type="NCBI Taxonomy" id="47790"/>
    <lineage>
        <taxon>Eukaryota</taxon>
        <taxon>Viridiplantae</taxon>
        <taxon>Chlorophyta</taxon>
        <taxon>core chlorophytes</taxon>
        <taxon>Chlorophyceae</taxon>
        <taxon>CS clade</taxon>
        <taxon>Chlamydomonadales</taxon>
        <taxon>Tetrabaenaceae</taxon>
        <taxon>Tetrabaena</taxon>
    </lineage>
</organism>
<dbReference type="InterPro" id="IPR000719">
    <property type="entry name" value="Prot_kinase_dom"/>
</dbReference>
<dbReference type="PANTHER" id="PTHR24346:SF82">
    <property type="entry name" value="KP78A-RELATED"/>
    <property type="match status" value="1"/>
</dbReference>
<accession>A0A2J8AGM8</accession>
<keyword evidence="2" id="KW-0808">Transferase</keyword>
<proteinExistence type="predicted"/>
<protein>
    <submittedName>
        <fullName evidence="7">Serine/threonine-protein kinase SAPK10</fullName>
    </submittedName>
</protein>
<reference evidence="7 8" key="1">
    <citation type="journal article" date="2017" name="Mol. Biol. Evol.">
        <title>The 4-celled Tetrabaena socialis nuclear genome reveals the essential components for genetic control of cell number at the origin of multicellularity in the volvocine lineage.</title>
        <authorList>
            <person name="Featherston J."/>
            <person name="Arakaki Y."/>
            <person name="Hanschen E.R."/>
            <person name="Ferris P.J."/>
            <person name="Michod R.E."/>
            <person name="Olson B.J.S.C."/>
            <person name="Nozaki H."/>
            <person name="Durand P.M."/>
        </authorList>
    </citation>
    <scope>NUCLEOTIDE SEQUENCE [LARGE SCALE GENOMIC DNA]</scope>
    <source>
        <strain evidence="7 8">NIES-571</strain>
    </source>
</reference>
<dbReference type="PROSITE" id="PS50011">
    <property type="entry name" value="PROTEIN_KINASE_DOM"/>
    <property type="match status" value="1"/>
</dbReference>
<dbReference type="OrthoDB" id="410920at2759"/>
<comment type="caution">
    <text evidence="7">The sequence shown here is derived from an EMBL/GenBank/DDBJ whole genome shotgun (WGS) entry which is preliminary data.</text>
</comment>
<keyword evidence="1" id="KW-0723">Serine/threonine-protein kinase</keyword>
<dbReference type="EMBL" id="PGGS01000025">
    <property type="protein sequence ID" value="PNH11661.1"/>
    <property type="molecule type" value="Genomic_DNA"/>
</dbReference>
<dbReference type="GO" id="GO:0005524">
    <property type="term" value="F:ATP binding"/>
    <property type="evidence" value="ECO:0007669"/>
    <property type="project" value="UniProtKB-KW"/>
</dbReference>
<evidence type="ECO:0000313" key="7">
    <source>
        <dbReference type="EMBL" id="PNH11661.1"/>
    </source>
</evidence>